<feature type="region of interest" description="Disordered" evidence="1">
    <location>
        <begin position="315"/>
        <end position="363"/>
    </location>
</feature>
<dbReference type="RefSeq" id="WP_200276620.1">
    <property type="nucleotide sequence ID" value="NZ_JAENII010000002.1"/>
</dbReference>
<protein>
    <submittedName>
        <fullName evidence="3">Uncharacterized protein</fullName>
    </submittedName>
</protein>
<name>A0A934RAG0_9BACT</name>
<evidence type="ECO:0000313" key="3">
    <source>
        <dbReference type="EMBL" id="MBK1826168.1"/>
    </source>
</evidence>
<keyword evidence="4" id="KW-1185">Reference proteome</keyword>
<sequence>MKTVPLPWRALTATLCVSFLPAQGPVLSTPGSATWETIDTPSGSRTNFTIFDDTVFDWAHLNLAEGSELYFDFVGGNSVLNYLTGSGSHTIAGQVGSNGSVGFFAPNADLNITGNIVADSVTIATLDVAPGDVQDGGGFRLTGPTGWNRLRISGNIEATGGDVVIAGRDVSIMESAQLSAAGAIMIGGGTDVSIAGSGATRLTEASGSGFVLHLGETRANRIEVAAGSEIINRGRLGEQGAKVFLSVGEDGKITNEGTGIIVPNAVFDGAFDPKGTPIDPKDGDAAAAINESNLKVPELRRPNGSRVVRAKSVNYTTTISASSDGARDSSSKPKSTVAKNRNKPSLMRQSSFFSMRGGKKAKP</sequence>
<evidence type="ECO:0000256" key="1">
    <source>
        <dbReference type="SAM" id="MobiDB-lite"/>
    </source>
</evidence>
<dbReference type="Proteomes" id="UP000658278">
    <property type="component" value="Unassembled WGS sequence"/>
</dbReference>
<keyword evidence="2" id="KW-0732">Signal</keyword>
<dbReference type="AlphaFoldDB" id="A0A934RAG0"/>
<feature type="signal peptide" evidence="2">
    <location>
        <begin position="1"/>
        <end position="24"/>
    </location>
</feature>
<reference evidence="3" key="1">
    <citation type="submission" date="2021-01" db="EMBL/GenBank/DDBJ databases">
        <title>Modified the classification status of verrucomicrobia.</title>
        <authorList>
            <person name="Feng X."/>
        </authorList>
    </citation>
    <scope>NUCLEOTIDE SEQUENCE</scope>
    <source>
        <strain evidence="3">KCTC 22201</strain>
    </source>
</reference>
<dbReference type="Gene3D" id="2.160.20.10">
    <property type="entry name" value="Single-stranded right-handed beta-helix, Pectin lyase-like"/>
    <property type="match status" value="1"/>
</dbReference>
<gene>
    <name evidence="3" type="ORF">JIN81_04000</name>
</gene>
<dbReference type="EMBL" id="JAENII010000002">
    <property type="protein sequence ID" value="MBK1826168.1"/>
    <property type="molecule type" value="Genomic_DNA"/>
</dbReference>
<proteinExistence type="predicted"/>
<evidence type="ECO:0000256" key="2">
    <source>
        <dbReference type="SAM" id="SignalP"/>
    </source>
</evidence>
<comment type="caution">
    <text evidence="3">The sequence shown here is derived from an EMBL/GenBank/DDBJ whole genome shotgun (WGS) entry which is preliminary data.</text>
</comment>
<organism evidence="3 4">
    <name type="scientific">Haloferula rosea</name>
    <dbReference type="NCBI Taxonomy" id="490093"/>
    <lineage>
        <taxon>Bacteria</taxon>
        <taxon>Pseudomonadati</taxon>
        <taxon>Verrucomicrobiota</taxon>
        <taxon>Verrucomicrobiia</taxon>
        <taxon>Verrucomicrobiales</taxon>
        <taxon>Verrucomicrobiaceae</taxon>
        <taxon>Haloferula</taxon>
    </lineage>
</organism>
<accession>A0A934RAG0</accession>
<evidence type="ECO:0000313" key="4">
    <source>
        <dbReference type="Proteomes" id="UP000658278"/>
    </source>
</evidence>
<dbReference type="InterPro" id="IPR012334">
    <property type="entry name" value="Pectin_lyas_fold"/>
</dbReference>
<feature type="chain" id="PRO_5037175685" evidence="2">
    <location>
        <begin position="25"/>
        <end position="363"/>
    </location>
</feature>